<name>A0A1M5IKU5_9BACT</name>
<dbReference type="AlphaFoldDB" id="A0A1M5IKU5"/>
<dbReference type="RefSeq" id="WP_073048236.1">
    <property type="nucleotide sequence ID" value="NZ_FQUO01000024.1"/>
</dbReference>
<accession>A0A1M5IKU5</accession>
<evidence type="ECO:0000313" key="1">
    <source>
        <dbReference type="EMBL" id="SHG28984.1"/>
    </source>
</evidence>
<reference evidence="1 2" key="1">
    <citation type="submission" date="2016-11" db="EMBL/GenBank/DDBJ databases">
        <authorList>
            <person name="Jaros S."/>
            <person name="Januszkiewicz K."/>
            <person name="Wedrychowicz H."/>
        </authorList>
    </citation>
    <scope>NUCLEOTIDE SEQUENCE [LARGE SCALE GENOMIC DNA]</scope>
    <source>
        <strain evidence="1 2">DSM 26897</strain>
    </source>
</reference>
<keyword evidence="2" id="KW-1185">Reference proteome</keyword>
<dbReference type="EMBL" id="FQUO01000024">
    <property type="protein sequence ID" value="SHG28984.1"/>
    <property type="molecule type" value="Genomic_DNA"/>
</dbReference>
<dbReference type="STRING" id="1302690.BUE76_10235"/>
<organism evidence="1 2">
    <name type="scientific">Cnuella takakiae</name>
    <dbReference type="NCBI Taxonomy" id="1302690"/>
    <lineage>
        <taxon>Bacteria</taxon>
        <taxon>Pseudomonadati</taxon>
        <taxon>Bacteroidota</taxon>
        <taxon>Chitinophagia</taxon>
        <taxon>Chitinophagales</taxon>
        <taxon>Chitinophagaceae</taxon>
        <taxon>Cnuella</taxon>
    </lineage>
</organism>
<dbReference type="OrthoDB" id="672975at2"/>
<proteinExistence type="predicted"/>
<dbReference type="Proteomes" id="UP000184368">
    <property type="component" value="Unassembled WGS sequence"/>
</dbReference>
<sequence length="105" mass="12050">MQPVRKQQISFQFQFPLKYKVVRDLKIVTEQVGDLEIEAIGYFNPTVSPIDVFDRYAVDLEEVKWKGTDIKPVLEVMGNLEDIEEAAIRYFASMLESHGDLRAAA</sequence>
<evidence type="ECO:0000313" key="2">
    <source>
        <dbReference type="Proteomes" id="UP000184368"/>
    </source>
</evidence>
<gene>
    <name evidence="1" type="ORF">SAMN05444008_12437</name>
</gene>
<protein>
    <submittedName>
        <fullName evidence="1">Uncharacterized protein</fullName>
    </submittedName>
</protein>